<evidence type="ECO:0000259" key="11">
    <source>
        <dbReference type="PROSITE" id="PS51755"/>
    </source>
</evidence>
<proteinExistence type="predicted"/>
<feature type="DNA-binding region" description="OmpR/PhoB-type" evidence="9">
    <location>
        <begin position="135"/>
        <end position="232"/>
    </location>
</feature>
<comment type="function">
    <text evidence="7">May play the central regulatory role in sporulation. It may be an element of the effector pathway responsible for the activation of sporulation genes in response to nutritional stress. Spo0A may act in concert with spo0H (a sigma factor) to control the expression of some genes that are critical to the sporulation process.</text>
</comment>
<dbReference type="Pfam" id="PF00072">
    <property type="entry name" value="Response_reg"/>
    <property type="match status" value="1"/>
</dbReference>
<keyword evidence="5 9" id="KW-0238">DNA-binding</keyword>
<evidence type="ECO:0000256" key="9">
    <source>
        <dbReference type="PROSITE-ProRule" id="PRU01091"/>
    </source>
</evidence>
<keyword evidence="4" id="KW-0805">Transcription regulation</keyword>
<dbReference type="SUPFAM" id="SSF46894">
    <property type="entry name" value="C-terminal effector domain of the bipartite response regulators"/>
    <property type="match status" value="1"/>
</dbReference>
<dbReference type="Gene3D" id="1.10.10.10">
    <property type="entry name" value="Winged helix-like DNA-binding domain superfamily/Winged helix DNA-binding domain"/>
    <property type="match status" value="1"/>
</dbReference>
<comment type="caution">
    <text evidence="12">The sequence shown here is derived from an EMBL/GenBank/DDBJ whole genome shotgun (WGS) entry which is preliminary data.</text>
</comment>
<dbReference type="Gene3D" id="6.10.250.690">
    <property type="match status" value="1"/>
</dbReference>
<evidence type="ECO:0000259" key="10">
    <source>
        <dbReference type="PROSITE" id="PS50110"/>
    </source>
</evidence>
<dbReference type="FunFam" id="1.10.10.10:FF:000018">
    <property type="entry name" value="DNA-binding response regulator ResD"/>
    <property type="match status" value="1"/>
</dbReference>
<dbReference type="GO" id="GO:0000976">
    <property type="term" value="F:transcription cis-regulatory region binding"/>
    <property type="evidence" value="ECO:0007669"/>
    <property type="project" value="TreeGrafter"/>
</dbReference>
<dbReference type="CDD" id="cd00383">
    <property type="entry name" value="trans_reg_C"/>
    <property type="match status" value="1"/>
</dbReference>
<evidence type="ECO:0000256" key="6">
    <source>
        <dbReference type="ARBA" id="ARBA00023163"/>
    </source>
</evidence>
<keyword evidence="13" id="KW-1185">Reference proteome</keyword>
<evidence type="ECO:0000256" key="1">
    <source>
        <dbReference type="ARBA" id="ARBA00018672"/>
    </source>
</evidence>
<dbReference type="InterPro" id="IPR036388">
    <property type="entry name" value="WH-like_DNA-bd_sf"/>
</dbReference>
<dbReference type="GO" id="GO:0032993">
    <property type="term" value="C:protein-DNA complex"/>
    <property type="evidence" value="ECO:0007669"/>
    <property type="project" value="TreeGrafter"/>
</dbReference>
<dbReference type="InterPro" id="IPR011006">
    <property type="entry name" value="CheY-like_superfamily"/>
</dbReference>
<feature type="domain" description="Response regulatory" evidence="10">
    <location>
        <begin position="6"/>
        <end position="119"/>
    </location>
</feature>
<keyword evidence="6" id="KW-0804">Transcription</keyword>
<dbReference type="AlphaFoldDB" id="A0AA36Y4T8"/>
<dbReference type="SMART" id="SM00448">
    <property type="entry name" value="REC"/>
    <property type="match status" value="1"/>
</dbReference>
<evidence type="ECO:0000256" key="8">
    <source>
        <dbReference type="PROSITE-ProRule" id="PRU00169"/>
    </source>
</evidence>
<name>A0AA36Y4T8_9FIRM</name>
<dbReference type="Proteomes" id="UP000018466">
    <property type="component" value="Unassembled WGS sequence"/>
</dbReference>
<evidence type="ECO:0000256" key="5">
    <source>
        <dbReference type="ARBA" id="ARBA00023125"/>
    </source>
</evidence>
<dbReference type="InterPro" id="IPR001789">
    <property type="entry name" value="Sig_transdc_resp-reg_receiver"/>
</dbReference>
<sequence>MAGKQKILIVDDDENIAELISLYLEKECFETHIAPDGAAALSLFHSLSPDLVLLDLMLPHVDGYQVCREIRKSAQTPVIMLSAKGEVFDKVLGLELGADDYIIKPFEPKELVARVRAVLRRYRPQEAAPPARTDTDVVRCEDLEISLTNYAVRYEGRPVEMPPKELELLYFIASHPNQVFTREQLLDHIWGYEYAGDTRTVDVHIKRLREKLKDKPSWSIATVWGVGYKFDLRA</sequence>
<feature type="modified residue" description="4-aspartylphosphate" evidence="8">
    <location>
        <position position="55"/>
    </location>
</feature>
<dbReference type="Gene3D" id="3.40.50.2300">
    <property type="match status" value="1"/>
</dbReference>
<evidence type="ECO:0000256" key="4">
    <source>
        <dbReference type="ARBA" id="ARBA00023015"/>
    </source>
</evidence>
<dbReference type="EMBL" id="AGEL01000007">
    <property type="protein sequence ID" value="EHO16614.1"/>
    <property type="molecule type" value="Genomic_DNA"/>
</dbReference>
<dbReference type="SMART" id="SM00862">
    <property type="entry name" value="Trans_reg_C"/>
    <property type="match status" value="1"/>
</dbReference>
<dbReference type="GO" id="GO:0005829">
    <property type="term" value="C:cytosol"/>
    <property type="evidence" value="ECO:0007669"/>
    <property type="project" value="TreeGrafter"/>
</dbReference>
<dbReference type="InterPro" id="IPR039420">
    <property type="entry name" value="WalR-like"/>
</dbReference>
<reference evidence="12 13" key="1">
    <citation type="submission" date="2011-10" db="EMBL/GenBank/DDBJ databases">
        <title>The Genome Sequence of Lachnospiraceae bacterium ACC2.</title>
        <authorList>
            <consortium name="The Broad Institute Genome Sequencing Platform"/>
            <person name="Earl A."/>
            <person name="Ward D."/>
            <person name="Feldgarden M."/>
            <person name="Gevers D."/>
            <person name="Sizova M."/>
            <person name="Hazen A."/>
            <person name="Epstein S."/>
            <person name="Young S.K."/>
            <person name="Zeng Q."/>
            <person name="Gargeya S."/>
            <person name="Fitzgerald M."/>
            <person name="Haas B."/>
            <person name="Abouelleil A."/>
            <person name="Alvarado L."/>
            <person name="Arachchi H.M."/>
            <person name="Berlin A."/>
            <person name="Brown A."/>
            <person name="Chapman S.B."/>
            <person name="Chen Z."/>
            <person name="Dunbar C."/>
            <person name="Freedman E."/>
            <person name="Gearin G."/>
            <person name="Goldberg J."/>
            <person name="Griggs A."/>
            <person name="Gujja S."/>
            <person name="Heiman D."/>
            <person name="Howarth C."/>
            <person name="Larson L."/>
            <person name="Lui A."/>
            <person name="MacDonald P.J.P."/>
            <person name="Montmayeur A."/>
            <person name="Murphy C."/>
            <person name="Neiman D."/>
            <person name="Pearson M."/>
            <person name="Priest M."/>
            <person name="Roberts A."/>
            <person name="Saif S."/>
            <person name="Shea T."/>
            <person name="Shenoy N."/>
            <person name="Sisk P."/>
            <person name="Stolte C."/>
            <person name="Sykes S."/>
            <person name="Wortman J."/>
            <person name="Nusbaum C."/>
            <person name="Birren B."/>
        </authorList>
    </citation>
    <scope>NUCLEOTIDE SEQUENCE [LARGE SCALE GENOMIC DNA]</scope>
    <source>
        <strain evidence="12 13">ACC2</strain>
    </source>
</reference>
<dbReference type="GO" id="GO:0006355">
    <property type="term" value="P:regulation of DNA-templated transcription"/>
    <property type="evidence" value="ECO:0007669"/>
    <property type="project" value="InterPro"/>
</dbReference>
<accession>A0AA36Y4T8</accession>
<dbReference type="InterPro" id="IPR016032">
    <property type="entry name" value="Sig_transdc_resp-reg_C-effctor"/>
</dbReference>
<dbReference type="GeneID" id="86941067"/>
<evidence type="ECO:0000256" key="2">
    <source>
        <dbReference type="ARBA" id="ARBA00022553"/>
    </source>
</evidence>
<dbReference type="Pfam" id="PF00486">
    <property type="entry name" value="Trans_reg_C"/>
    <property type="match status" value="1"/>
</dbReference>
<evidence type="ECO:0000256" key="3">
    <source>
        <dbReference type="ARBA" id="ARBA00023012"/>
    </source>
</evidence>
<evidence type="ECO:0000256" key="7">
    <source>
        <dbReference type="ARBA" id="ARBA00024867"/>
    </source>
</evidence>
<evidence type="ECO:0000313" key="12">
    <source>
        <dbReference type="EMBL" id="EHO16614.1"/>
    </source>
</evidence>
<feature type="domain" description="OmpR/PhoB-type" evidence="11">
    <location>
        <begin position="135"/>
        <end position="232"/>
    </location>
</feature>
<keyword evidence="2 8" id="KW-0597">Phosphoprotein</keyword>
<gene>
    <name evidence="12" type="ORF">HMPREF9623_01313</name>
</gene>
<dbReference type="PANTHER" id="PTHR48111:SF21">
    <property type="entry name" value="DNA-BINDING DUAL MASTER TRANSCRIPTIONAL REGULATOR RPAA"/>
    <property type="match status" value="1"/>
</dbReference>
<dbReference type="PANTHER" id="PTHR48111">
    <property type="entry name" value="REGULATOR OF RPOS"/>
    <property type="match status" value="1"/>
</dbReference>
<dbReference type="SUPFAM" id="SSF52172">
    <property type="entry name" value="CheY-like"/>
    <property type="match status" value="1"/>
</dbReference>
<keyword evidence="3" id="KW-0902">Two-component regulatory system</keyword>
<dbReference type="PROSITE" id="PS50110">
    <property type="entry name" value="RESPONSE_REGULATORY"/>
    <property type="match status" value="1"/>
</dbReference>
<dbReference type="RefSeq" id="WP_009533146.1">
    <property type="nucleotide sequence ID" value="NZ_CAUOLT010000028.1"/>
</dbReference>
<evidence type="ECO:0000313" key="13">
    <source>
        <dbReference type="Proteomes" id="UP000018466"/>
    </source>
</evidence>
<dbReference type="GO" id="GO:0000156">
    <property type="term" value="F:phosphorelay response regulator activity"/>
    <property type="evidence" value="ECO:0007669"/>
    <property type="project" value="TreeGrafter"/>
</dbReference>
<organism evidence="12 13">
    <name type="scientific">Stomatobaculum longum</name>
    <dbReference type="NCBI Taxonomy" id="796942"/>
    <lineage>
        <taxon>Bacteria</taxon>
        <taxon>Bacillati</taxon>
        <taxon>Bacillota</taxon>
        <taxon>Clostridia</taxon>
        <taxon>Lachnospirales</taxon>
        <taxon>Lachnospiraceae</taxon>
        <taxon>Stomatobaculum</taxon>
    </lineage>
</organism>
<dbReference type="PROSITE" id="PS51755">
    <property type="entry name" value="OMPR_PHOB"/>
    <property type="match status" value="1"/>
</dbReference>
<dbReference type="InterPro" id="IPR001867">
    <property type="entry name" value="OmpR/PhoB-type_DNA-bd"/>
</dbReference>
<protein>
    <recommendedName>
        <fullName evidence="1">Stage 0 sporulation protein A homolog</fullName>
    </recommendedName>
</protein>
<dbReference type="FunFam" id="3.40.50.2300:FF:000001">
    <property type="entry name" value="DNA-binding response regulator PhoB"/>
    <property type="match status" value="1"/>
</dbReference>